<dbReference type="Proteomes" id="UP000290288">
    <property type="component" value="Unassembled WGS sequence"/>
</dbReference>
<dbReference type="InterPro" id="IPR011009">
    <property type="entry name" value="Kinase-like_dom_sf"/>
</dbReference>
<sequence length="440" mass="49190">MRILSPVLDAFVQTLPKVLGIDLEEQNVLHKAQETNGSSTIADFSTWKSVPVPTTWNQTHPALSFAELKPPKAACSNGMQGGLEALYNNRLVIQPNESVPSNVKSIGQIVELCHQSSLGFGWLAACPLDLRPIYLHLDTGQAFLADNIMGGPVAEKHIFEQDRWAHFFRKVFWITFCVWLKGLDEAIEVLKVLDLWKEWGPIVERTLRPGEHDLAVRHAARLIPFSSAAATLRRLVHATSLFLTSTSFKVLGPQTVFNLMSKFTFSPISCASVLTYPKRCMRFIHAYLPPDCVLYRDYAVVCIYRKWGFVVKFALEESGFEAELQALQHLAPLECFPSIIAHGSTSASLSPVSIPFVVITYHGEALHEIDPYIASIIYHDILQPMHSKGYHHHDIRAENITKDSKGRHHLIDFNLAVPAAQCEGDCPDLAFLEDWGLGSI</sequence>
<evidence type="ECO:0000313" key="1">
    <source>
        <dbReference type="EMBL" id="RXW21462.1"/>
    </source>
</evidence>
<dbReference type="AlphaFoldDB" id="A0A4Q2DQI8"/>
<keyword evidence="2" id="KW-1185">Reference proteome</keyword>
<accession>A0A4Q2DQI8</accession>
<gene>
    <name evidence="1" type="ORF">EST38_g4393</name>
</gene>
<dbReference type="OrthoDB" id="2523927at2759"/>
<dbReference type="SUPFAM" id="SSF56112">
    <property type="entry name" value="Protein kinase-like (PK-like)"/>
    <property type="match status" value="1"/>
</dbReference>
<dbReference type="EMBL" id="SDEE01000107">
    <property type="protein sequence ID" value="RXW21462.1"/>
    <property type="molecule type" value="Genomic_DNA"/>
</dbReference>
<dbReference type="STRING" id="2316362.A0A4Q2DQI8"/>
<evidence type="ECO:0008006" key="3">
    <source>
        <dbReference type="Google" id="ProtNLM"/>
    </source>
</evidence>
<comment type="caution">
    <text evidence="1">The sequence shown here is derived from an EMBL/GenBank/DDBJ whole genome shotgun (WGS) entry which is preliminary data.</text>
</comment>
<reference evidence="1 2" key="1">
    <citation type="submission" date="2019-01" db="EMBL/GenBank/DDBJ databases">
        <title>Draft genome sequence of Psathyrella aberdarensis IHI B618.</title>
        <authorList>
            <person name="Buettner E."/>
            <person name="Kellner H."/>
        </authorList>
    </citation>
    <scope>NUCLEOTIDE SEQUENCE [LARGE SCALE GENOMIC DNA]</scope>
    <source>
        <strain evidence="1 2">IHI B618</strain>
    </source>
</reference>
<evidence type="ECO:0000313" key="2">
    <source>
        <dbReference type="Proteomes" id="UP000290288"/>
    </source>
</evidence>
<organism evidence="1 2">
    <name type="scientific">Candolleomyces aberdarensis</name>
    <dbReference type="NCBI Taxonomy" id="2316362"/>
    <lineage>
        <taxon>Eukaryota</taxon>
        <taxon>Fungi</taxon>
        <taxon>Dikarya</taxon>
        <taxon>Basidiomycota</taxon>
        <taxon>Agaricomycotina</taxon>
        <taxon>Agaricomycetes</taxon>
        <taxon>Agaricomycetidae</taxon>
        <taxon>Agaricales</taxon>
        <taxon>Agaricineae</taxon>
        <taxon>Psathyrellaceae</taxon>
        <taxon>Candolleomyces</taxon>
    </lineage>
</organism>
<proteinExistence type="predicted"/>
<protein>
    <recommendedName>
        <fullName evidence="3">Protein kinase domain-containing protein</fullName>
    </recommendedName>
</protein>
<dbReference type="Gene3D" id="1.10.510.10">
    <property type="entry name" value="Transferase(Phosphotransferase) domain 1"/>
    <property type="match status" value="1"/>
</dbReference>
<name>A0A4Q2DQI8_9AGAR</name>